<protein>
    <submittedName>
        <fullName evidence="2">Uncharacterized protein</fullName>
    </submittedName>
</protein>
<gene>
    <name evidence="2" type="ORF">SNAT2548_LOCUS5844</name>
</gene>
<accession>A0A812J889</accession>
<keyword evidence="3" id="KW-1185">Reference proteome</keyword>
<dbReference type="EMBL" id="CAJNDS010000380">
    <property type="protein sequence ID" value="CAE7199392.1"/>
    <property type="molecule type" value="Genomic_DNA"/>
</dbReference>
<evidence type="ECO:0000313" key="2">
    <source>
        <dbReference type="EMBL" id="CAE7199392.1"/>
    </source>
</evidence>
<organism evidence="2 3">
    <name type="scientific">Symbiodinium natans</name>
    <dbReference type="NCBI Taxonomy" id="878477"/>
    <lineage>
        <taxon>Eukaryota</taxon>
        <taxon>Sar</taxon>
        <taxon>Alveolata</taxon>
        <taxon>Dinophyceae</taxon>
        <taxon>Suessiales</taxon>
        <taxon>Symbiodiniaceae</taxon>
        <taxon>Symbiodinium</taxon>
    </lineage>
</organism>
<comment type="caution">
    <text evidence="2">The sequence shown here is derived from an EMBL/GenBank/DDBJ whole genome shotgun (WGS) entry which is preliminary data.</text>
</comment>
<sequence length="199" mass="22596">MAFQQRLEELPAPSSSGRMLALPGSTQEFRQEDEDDEFSQSSDESSLGLALDEVDANDLLAVPPGAENAENAQAEEGEAAQPQKWGTDKRDAEWVSLKRQMASQKKAHDERWTTAKHFPGVREFVRRYELANQVNNWDRAVDNVTLKIDNMARQRGQLGVVAELRKEELRQIFPIIQRLQWTKWSSGQLSLPSGWSCQQ</sequence>
<dbReference type="Proteomes" id="UP000604046">
    <property type="component" value="Unassembled WGS sequence"/>
</dbReference>
<reference evidence="2" key="1">
    <citation type="submission" date="2021-02" db="EMBL/GenBank/DDBJ databases">
        <authorList>
            <person name="Dougan E. K."/>
            <person name="Rhodes N."/>
            <person name="Thang M."/>
            <person name="Chan C."/>
        </authorList>
    </citation>
    <scope>NUCLEOTIDE SEQUENCE</scope>
</reference>
<proteinExistence type="predicted"/>
<dbReference type="AlphaFoldDB" id="A0A812J889"/>
<evidence type="ECO:0000256" key="1">
    <source>
        <dbReference type="SAM" id="MobiDB-lite"/>
    </source>
</evidence>
<name>A0A812J889_9DINO</name>
<feature type="region of interest" description="Disordered" evidence="1">
    <location>
        <begin position="1"/>
        <end position="88"/>
    </location>
</feature>
<dbReference type="OrthoDB" id="10480654at2759"/>
<evidence type="ECO:0000313" key="3">
    <source>
        <dbReference type="Proteomes" id="UP000604046"/>
    </source>
</evidence>